<keyword evidence="2" id="KW-0677">Repeat</keyword>
<comment type="caution">
    <text evidence="3">The sequence shown here is derived from an EMBL/GenBank/DDBJ whole genome shotgun (WGS) entry which is preliminary data.</text>
</comment>
<evidence type="ECO:0000313" key="4">
    <source>
        <dbReference type="Proteomes" id="UP000597762"/>
    </source>
</evidence>
<evidence type="ECO:0000313" key="3">
    <source>
        <dbReference type="EMBL" id="CAE1268395.1"/>
    </source>
</evidence>
<gene>
    <name evidence="3" type="ORF">SPHA_36071</name>
</gene>
<dbReference type="GO" id="GO:0007165">
    <property type="term" value="P:signal transduction"/>
    <property type="evidence" value="ECO:0007669"/>
    <property type="project" value="TreeGrafter"/>
</dbReference>
<dbReference type="AlphaFoldDB" id="A0A812CI00"/>
<protein>
    <submittedName>
        <fullName evidence="3">Uncharacterized protein</fullName>
    </submittedName>
</protein>
<reference evidence="3" key="1">
    <citation type="submission" date="2021-01" db="EMBL/GenBank/DDBJ databases">
        <authorList>
            <person name="Li R."/>
            <person name="Bekaert M."/>
        </authorList>
    </citation>
    <scope>NUCLEOTIDE SEQUENCE</scope>
    <source>
        <strain evidence="3">Farmed</strain>
    </source>
</reference>
<dbReference type="InterPro" id="IPR009039">
    <property type="entry name" value="EAR"/>
</dbReference>
<dbReference type="Proteomes" id="UP000597762">
    <property type="component" value="Unassembled WGS sequence"/>
</dbReference>
<accession>A0A812CI00</accession>
<keyword evidence="4" id="KW-1185">Reference proteome</keyword>
<sequence>MLDTRGSEFQLGKCSRKSFPFQGLIKELLFLPGTDATSLACTKNVGRTEGKNTLVLPERHFHFVEGGSQYQSEITSEKSCTWKDMGNIAYDLKKNLLKVCLNGIWRDTPDRHRCQLDYFEWYQDLMVEGGAVDVEVFSIPGEGLFAAFASNAPIDDKAQTTNRSKTRSTSSRTSAMYKWINGKFMLYQTLPSDAAHSFKSFKIGQQFFLAVANYGAAMDGSSTISTIFRWNMERQKFRVFQQLQTWTATDIEFFDIKGTKFIAVVNYAKGNSLFATSVIYRWNRKIRRFQKVQQLKTTGARDMTAFQVLDYQFLIVSQAFNGRTTLLDSDVYIWHDGKFVKFSSMETMGAVDWEYFSINNEHYLAVVNSYNFGPQNYQKTNTYSTQSSIYKLNIRKKVFERLQDVPTYSAIDWEFFTIGEQKYLVVSNAQNTEDSREHDSVIYRWQGVDQFVPVHRMKLLPTADFEAFKIGQDIYLLYANPKSNVSQILKAKFI</sequence>
<dbReference type="OrthoDB" id="408373at2759"/>
<dbReference type="Pfam" id="PF03736">
    <property type="entry name" value="EPTP"/>
    <property type="match status" value="5"/>
</dbReference>
<dbReference type="PANTHER" id="PTHR15261">
    <property type="entry name" value="THROMBOSPONDIN-TYPE LAMININ G DOMAIN AND EAR REPEAT-CONTAINING"/>
    <property type="match status" value="1"/>
</dbReference>
<dbReference type="PANTHER" id="PTHR15261:SF4">
    <property type="entry name" value="THROMBOSPONDIN-TYPE LAMININ G DOMAIN AND EAR REPEAT-CONTAINING PROTEIN"/>
    <property type="match status" value="1"/>
</dbReference>
<evidence type="ECO:0000256" key="2">
    <source>
        <dbReference type="ARBA" id="ARBA00022737"/>
    </source>
</evidence>
<proteinExistence type="predicted"/>
<dbReference type="EMBL" id="CAHIKZ030001567">
    <property type="protein sequence ID" value="CAE1268395.1"/>
    <property type="molecule type" value="Genomic_DNA"/>
</dbReference>
<dbReference type="PROSITE" id="PS50912">
    <property type="entry name" value="EAR"/>
    <property type="match status" value="5"/>
</dbReference>
<evidence type="ECO:0000256" key="1">
    <source>
        <dbReference type="ARBA" id="ARBA00022729"/>
    </source>
</evidence>
<keyword evidence="1" id="KW-0732">Signal</keyword>
<name>A0A812CI00_ACAPH</name>
<organism evidence="3 4">
    <name type="scientific">Acanthosepion pharaonis</name>
    <name type="common">Pharaoh cuttlefish</name>
    <name type="synonym">Sepia pharaonis</name>
    <dbReference type="NCBI Taxonomy" id="158019"/>
    <lineage>
        <taxon>Eukaryota</taxon>
        <taxon>Metazoa</taxon>
        <taxon>Spiralia</taxon>
        <taxon>Lophotrochozoa</taxon>
        <taxon>Mollusca</taxon>
        <taxon>Cephalopoda</taxon>
        <taxon>Coleoidea</taxon>
        <taxon>Decapodiformes</taxon>
        <taxon>Sepiida</taxon>
        <taxon>Sepiina</taxon>
        <taxon>Sepiidae</taxon>
        <taxon>Acanthosepion</taxon>
    </lineage>
</organism>
<dbReference type="InterPro" id="IPR005492">
    <property type="entry name" value="EPTP"/>
</dbReference>